<proteinExistence type="predicted"/>
<organism evidence="1">
    <name type="scientific">marine sediment metagenome</name>
    <dbReference type="NCBI Taxonomy" id="412755"/>
    <lineage>
        <taxon>unclassified sequences</taxon>
        <taxon>metagenomes</taxon>
        <taxon>ecological metagenomes</taxon>
    </lineage>
</organism>
<feature type="non-terminal residue" evidence="1">
    <location>
        <position position="1"/>
    </location>
</feature>
<evidence type="ECO:0000313" key="1">
    <source>
        <dbReference type="EMBL" id="GAI91628.1"/>
    </source>
</evidence>
<accession>X1SF97</accession>
<dbReference type="AlphaFoldDB" id="X1SF97"/>
<protein>
    <submittedName>
        <fullName evidence="1">Uncharacterized protein</fullName>
    </submittedName>
</protein>
<gene>
    <name evidence="1" type="ORF">S12H4_34535</name>
</gene>
<name>X1SF97_9ZZZZ</name>
<sequence length="42" mass="4856">LQQNAKGLEMVRLPLLDTFGTFCMNEEAEKVYHKLEEIISIC</sequence>
<comment type="caution">
    <text evidence="1">The sequence shown here is derived from an EMBL/GenBank/DDBJ whole genome shotgun (WGS) entry which is preliminary data.</text>
</comment>
<reference evidence="1" key="1">
    <citation type="journal article" date="2014" name="Front. Microbiol.">
        <title>High frequency of phylogenetically diverse reductive dehalogenase-homologous genes in deep subseafloor sedimentary metagenomes.</title>
        <authorList>
            <person name="Kawai M."/>
            <person name="Futagami T."/>
            <person name="Toyoda A."/>
            <person name="Takaki Y."/>
            <person name="Nishi S."/>
            <person name="Hori S."/>
            <person name="Arai W."/>
            <person name="Tsubouchi T."/>
            <person name="Morono Y."/>
            <person name="Uchiyama I."/>
            <person name="Ito T."/>
            <person name="Fujiyama A."/>
            <person name="Inagaki F."/>
            <person name="Takami H."/>
        </authorList>
    </citation>
    <scope>NUCLEOTIDE SEQUENCE</scope>
    <source>
        <strain evidence="1">Expedition CK06-06</strain>
    </source>
</reference>
<dbReference type="EMBL" id="BARW01020440">
    <property type="protein sequence ID" value="GAI91628.1"/>
    <property type="molecule type" value="Genomic_DNA"/>
</dbReference>